<evidence type="ECO:0000313" key="8">
    <source>
        <dbReference type="Proteomes" id="UP000239899"/>
    </source>
</evidence>
<dbReference type="InterPro" id="IPR036188">
    <property type="entry name" value="FAD/NAD-bd_sf"/>
</dbReference>
<dbReference type="PANTHER" id="PTHR42887">
    <property type="entry name" value="OS12G0638800 PROTEIN"/>
    <property type="match status" value="1"/>
</dbReference>
<organism evidence="7 8">
    <name type="scientific">Chlorella sorokiniana</name>
    <name type="common">Freshwater green alga</name>
    <dbReference type="NCBI Taxonomy" id="3076"/>
    <lineage>
        <taxon>Eukaryota</taxon>
        <taxon>Viridiplantae</taxon>
        <taxon>Chlorophyta</taxon>
        <taxon>core chlorophytes</taxon>
        <taxon>Trebouxiophyceae</taxon>
        <taxon>Chlorellales</taxon>
        <taxon>Chlorellaceae</taxon>
        <taxon>Chlorella clade</taxon>
        <taxon>Chlorella</taxon>
    </lineage>
</organism>
<protein>
    <recommendedName>
        <fullName evidence="9">Aminoacetone oxidase family FAD-binding enzyme</fullName>
    </recommendedName>
</protein>
<gene>
    <name evidence="7" type="ORF">C2E21_1555</name>
</gene>
<dbReference type="EMBL" id="LHPG02000003">
    <property type="protein sequence ID" value="PRW59453.1"/>
    <property type="molecule type" value="Genomic_DNA"/>
</dbReference>
<feature type="domain" description="RsdA/BaiN/AoA(So)-like insert" evidence="6">
    <location>
        <begin position="303"/>
        <end position="430"/>
    </location>
</feature>
<keyword evidence="2" id="KW-0285">Flavoprotein</keyword>
<reference evidence="7 8" key="1">
    <citation type="journal article" date="2018" name="Plant J.">
        <title>Genome sequences of Chlorella sorokiniana UTEX 1602 and Micractinium conductrix SAG 241.80: implications to maltose excretion by a green alga.</title>
        <authorList>
            <person name="Arriola M.B."/>
            <person name="Velmurugan N."/>
            <person name="Zhang Y."/>
            <person name="Plunkett M.H."/>
            <person name="Hondzo H."/>
            <person name="Barney B.M."/>
        </authorList>
    </citation>
    <scope>NUCLEOTIDE SEQUENCE [LARGE SCALE GENOMIC DNA]</scope>
    <source>
        <strain evidence="8">UTEX 1602</strain>
    </source>
</reference>
<proteinExistence type="predicted"/>
<dbReference type="PRINTS" id="PR00411">
    <property type="entry name" value="PNDRDTASEI"/>
</dbReference>
<evidence type="ECO:0000256" key="4">
    <source>
        <dbReference type="SAM" id="MobiDB-lite"/>
    </source>
</evidence>
<evidence type="ECO:0008006" key="9">
    <source>
        <dbReference type="Google" id="ProtNLM"/>
    </source>
</evidence>
<comment type="caution">
    <text evidence="7">The sequence shown here is derived from an EMBL/GenBank/DDBJ whole genome shotgun (WGS) entry which is preliminary data.</text>
</comment>
<comment type="cofactor">
    <cofactor evidence="1">
        <name>FAD</name>
        <dbReference type="ChEBI" id="CHEBI:57692"/>
    </cofactor>
</comment>
<evidence type="ECO:0000259" key="5">
    <source>
        <dbReference type="Pfam" id="PF03486"/>
    </source>
</evidence>
<dbReference type="SUPFAM" id="SSF51905">
    <property type="entry name" value="FAD/NAD(P)-binding domain"/>
    <property type="match status" value="1"/>
</dbReference>
<dbReference type="Gene3D" id="1.10.8.260">
    <property type="entry name" value="HI0933 insert domain-like"/>
    <property type="match status" value="1"/>
</dbReference>
<evidence type="ECO:0000256" key="2">
    <source>
        <dbReference type="ARBA" id="ARBA00022630"/>
    </source>
</evidence>
<dbReference type="InterPro" id="IPR055178">
    <property type="entry name" value="RsdA/BaiN/AoA(So)-like_dom"/>
</dbReference>
<dbReference type="SUPFAM" id="SSF160996">
    <property type="entry name" value="HI0933 insert domain-like"/>
    <property type="match status" value="1"/>
</dbReference>
<dbReference type="InterPro" id="IPR004792">
    <property type="entry name" value="BaiN-like"/>
</dbReference>
<dbReference type="InterPro" id="IPR023166">
    <property type="entry name" value="BaiN-like_dom_sf"/>
</dbReference>
<dbReference type="Proteomes" id="UP000239899">
    <property type="component" value="Unassembled WGS sequence"/>
</dbReference>
<evidence type="ECO:0000256" key="1">
    <source>
        <dbReference type="ARBA" id="ARBA00001974"/>
    </source>
</evidence>
<evidence type="ECO:0000313" key="7">
    <source>
        <dbReference type="EMBL" id="PRW59453.1"/>
    </source>
</evidence>
<keyword evidence="8" id="KW-1185">Reference proteome</keyword>
<dbReference type="PRINTS" id="PR00368">
    <property type="entry name" value="FADPNR"/>
</dbReference>
<name>A0A2P6TZH1_CHLSO</name>
<dbReference type="AlphaFoldDB" id="A0A2P6TZH1"/>
<dbReference type="InterPro" id="IPR057661">
    <property type="entry name" value="RsdA/BaiN/AoA(So)_Rossmann"/>
</dbReference>
<feature type="region of interest" description="Disordered" evidence="4">
    <location>
        <begin position="282"/>
        <end position="306"/>
    </location>
</feature>
<evidence type="ECO:0000256" key="3">
    <source>
        <dbReference type="ARBA" id="ARBA00022827"/>
    </source>
</evidence>
<dbReference type="Gene3D" id="2.40.30.10">
    <property type="entry name" value="Translation factors"/>
    <property type="match status" value="1"/>
</dbReference>
<feature type="domain" description="RsdA/BaiN/AoA(So)-like Rossmann fold-like" evidence="5">
    <location>
        <begin position="58"/>
        <end position="482"/>
    </location>
</feature>
<keyword evidence="3" id="KW-0274">FAD</keyword>
<dbReference type="STRING" id="3076.A0A2P6TZH1"/>
<dbReference type="Gene3D" id="3.50.50.60">
    <property type="entry name" value="FAD/NAD(P)-binding domain"/>
    <property type="match status" value="1"/>
</dbReference>
<dbReference type="Pfam" id="PF22780">
    <property type="entry name" value="HI0933_like_1st"/>
    <property type="match status" value="1"/>
</dbReference>
<sequence>MLLGAALGAYTDNNWCMALAWFLLPRELYDHLCLHGVLAGRRRRCHVLVLAAGSQQQEIVVVGAGAAGLAAAYFAAVSGAQVKVLEKTEEAGKKVRISGGTRCNVLPSTVELPRDYFTDSSTSALRAVFSTWSLDDCHYWLSNSHEVGIKLALEEATGKWFPASNSGADVRDRLVQACRKLGVQFAFGAGLEDLRQQQGGGGWELLLQGGGREAAQRVILATGGLSYPSLGTTGDGYRLLERHGHSLHTPYAALTPLLGTHPGEAQLSGISLYEAELVAVPSSSSGGSGGGGSGGGGGKKKGGRAKAQRTAMLFTHRGYSGPAILDLSHHVVKALERQQPAPQIRAQWTGDAAADWEARLLEGGPALVPNMLRREGLPQRLAEALCLEAGVPLDRKLAELRKSERAELVAALTQYALPITGHEGYAKAEVTGGGLPLNEVDCGTLESRRLPGVHVCGELLDVFGRIGGFNFYWAFVTGRLAGLSAAEAAAAAPH</sequence>
<evidence type="ECO:0000259" key="6">
    <source>
        <dbReference type="Pfam" id="PF22780"/>
    </source>
</evidence>
<feature type="compositionally biased region" description="Gly residues" evidence="4">
    <location>
        <begin position="286"/>
        <end position="297"/>
    </location>
</feature>
<dbReference type="OrthoDB" id="9930022at2759"/>
<dbReference type="PANTHER" id="PTHR42887:SF2">
    <property type="entry name" value="OS12G0638800 PROTEIN"/>
    <property type="match status" value="1"/>
</dbReference>
<dbReference type="Pfam" id="PF03486">
    <property type="entry name" value="HI0933_like"/>
    <property type="match status" value="1"/>
</dbReference>
<accession>A0A2P6TZH1</accession>